<dbReference type="PANTHER" id="PTHR43591">
    <property type="entry name" value="METHYLTRANSFERASE"/>
    <property type="match status" value="1"/>
</dbReference>
<name>A0A243RVC6_9ACTN</name>
<keyword evidence="2" id="KW-0489">Methyltransferase</keyword>
<keyword evidence="2" id="KW-0808">Transferase</keyword>
<dbReference type="SUPFAM" id="SSF53335">
    <property type="entry name" value="S-adenosyl-L-methionine-dependent methyltransferases"/>
    <property type="match status" value="1"/>
</dbReference>
<dbReference type="InterPro" id="IPR029063">
    <property type="entry name" value="SAM-dependent_MTases_sf"/>
</dbReference>
<dbReference type="EMBL" id="NGFP01000013">
    <property type="protein sequence ID" value="OUC98969.1"/>
    <property type="molecule type" value="Genomic_DNA"/>
</dbReference>
<dbReference type="GO" id="GO:0008757">
    <property type="term" value="F:S-adenosylmethionine-dependent methyltransferase activity"/>
    <property type="evidence" value="ECO:0007669"/>
    <property type="project" value="InterPro"/>
</dbReference>
<evidence type="ECO:0000259" key="1">
    <source>
        <dbReference type="Pfam" id="PF08241"/>
    </source>
</evidence>
<dbReference type="AlphaFoldDB" id="A0A243RVC6"/>
<feature type="domain" description="Methyltransferase type 11" evidence="1">
    <location>
        <begin position="94"/>
        <end position="188"/>
    </location>
</feature>
<dbReference type="Gene3D" id="3.40.50.150">
    <property type="entry name" value="Vaccinia Virus protein VP39"/>
    <property type="match status" value="1"/>
</dbReference>
<gene>
    <name evidence="2" type="ORF">CA984_04835</name>
</gene>
<sequence length="247" mass="26223">MSDLTALDRIRGLLIPVLPEPISDPGYLDLLGEASPAGSPAQRLMRSGFLPRIYERFWRPALVGAVKGPLGPDTGQEEALVRAMLALGPADLVLDVACGPGNITRALARDIDDGLVVGIDASATMLARAVRDTAPGHIGYVRGDAVNLPFRPASFDAVSCMAALYLFDRPFEALAGMARVLRPGGRIALMTTRRLPLAGPVNDLVGAVSGIRMFGDREVTDALTRLGFSGVRQKVYGLMQFVSGRLA</sequence>
<dbReference type="Proteomes" id="UP000194761">
    <property type="component" value="Unassembled WGS sequence"/>
</dbReference>
<dbReference type="RefSeq" id="WP_086568598.1">
    <property type="nucleotide sequence ID" value="NZ_NGFP01000013.1"/>
</dbReference>
<comment type="caution">
    <text evidence="2">The sequence shown here is derived from an EMBL/GenBank/DDBJ whole genome shotgun (WGS) entry which is preliminary data.</text>
</comment>
<organism evidence="2 3">
    <name type="scientific">Streptosporangium minutum</name>
    <dbReference type="NCBI Taxonomy" id="569862"/>
    <lineage>
        <taxon>Bacteria</taxon>
        <taxon>Bacillati</taxon>
        <taxon>Actinomycetota</taxon>
        <taxon>Actinomycetes</taxon>
        <taxon>Streptosporangiales</taxon>
        <taxon>Streptosporangiaceae</taxon>
        <taxon>Streptosporangium</taxon>
    </lineage>
</organism>
<evidence type="ECO:0000313" key="3">
    <source>
        <dbReference type="Proteomes" id="UP000194761"/>
    </source>
</evidence>
<dbReference type="GO" id="GO:0032259">
    <property type="term" value="P:methylation"/>
    <property type="evidence" value="ECO:0007669"/>
    <property type="project" value="UniProtKB-KW"/>
</dbReference>
<reference evidence="2 3" key="1">
    <citation type="submission" date="2017-05" db="EMBL/GenBank/DDBJ databases">
        <title>Biotechnological potential of actinobacteria isolated from South African environments.</title>
        <authorList>
            <person name="Le Roes-Hill M."/>
            <person name="Prins A."/>
            <person name="Durrell K.A."/>
        </authorList>
    </citation>
    <scope>NUCLEOTIDE SEQUENCE [LARGE SCALE GENOMIC DNA]</scope>
    <source>
        <strain evidence="2">M26</strain>
    </source>
</reference>
<evidence type="ECO:0000313" key="2">
    <source>
        <dbReference type="EMBL" id="OUC98969.1"/>
    </source>
</evidence>
<dbReference type="CDD" id="cd02440">
    <property type="entry name" value="AdoMet_MTases"/>
    <property type="match status" value="1"/>
</dbReference>
<accession>A0A243RVC6</accession>
<dbReference type="Pfam" id="PF08241">
    <property type="entry name" value="Methyltransf_11"/>
    <property type="match status" value="1"/>
</dbReference>
<dbReference type="PANTHER" id="PTHR43591:SF99">
    <property type="entry name" value="OS06G0646000 PROTEIN"/>
    <property type="match status" value="1"/>
</dbReference>
<proteinExistence type="predicted"/>
<keyword evidence="3" id="KW-1185">Reference proteome</keyword>
<dbReference type="InterPro" id="IPR013216">
    <property type="entry name" value="Methyltransf_11"/>
</dbReference>
<protein>
    <submittedName>
        <fullName evidence="2">SAM-dependent methyltransferase</fullName>
    </submittedName>
</protein>